<dbReference type="STRING" id="317018.AVL63_06020"/>
<evidence type="ECO:0000256" key="1">
    <source>
        <dbReference type="SAM" id="Phobius"/>
    </source>
</evidence>
<organism evidence="2 3">
    <name type="scientific">Nesterenkonia jeotgali</name>
    <dbReference type="NCBI Taxonomy" id="317018"/>
    <lineage>
        <taxon>Bacteria</taxon>
        <taxon>Bacillati</taxon>
        <taxon>Actinomycetota</taxon>
        <taxon>Actinomycetes</taxon>
        <taxon>Micrococcales</taxon>
        <taxon>Micrococcaceae</taxon>
        <taxon>Nesterenkonia</taxon>
    </lineage>
</organism>
<comment type="caution">
    <text evidence="2">The sequence shown here is derived from an EMBL/GenBank/DDBJ whole genome shotgun (WGS) entry which is preliminary data.</text>
</comment>
<sequence length="105" mass="11064">MDVVFGAVLFPAAVAMTVWSVQVTRTAEPDRRIPQVRPTLRRPTSATLLQGVGIALSLLSAFLLLDALGAFAALAPALSATAWMVAAAAHNREVDRTSRRAGPTP</sequence>
<keyword evidence="1" id="KW-0812">Transmembrane</keyword>
<feature type="transmembrane region" description="Helical" evidence="1">
    <location>
        <begin position="45"/>
        <end position="65"/>
    </location>
</feature>
<gene>
    <name evidence="2" type="ORF">AVL63_06020</name>
</gene>
<reference evidence="3" key="1">
    <citation type="submission" date="2015-12" db="EMBL/GenBank/DDBJ databases">
        <authorList>
            <person name="Nair G.R."/>
            <person name="Kaur G."/>
            <person name="Mayilraj S."/>
        </authorList>
    </citation>
    <scope>NUCLEOTIDE SEQUENCE [LARGE SCALE GENOMIC DNA]</scope>
    <source>
        <strain evidence="3">CD08_7</strain>
    </source>
</reference>
<accession>A0A0W8IDN9</accession>
<dbReference type="EMBL" id="LQBM01000004">
    <property type="protein sequence ID" value="KUG58042.1"/>
    <property type="molecule type" value="Genomic_DNA"/>
</dbReference>
<protein>
    <submittedName>
        <fullName evidence="2">Uncharacterized protein</fullName>
    </submittedName>
</protein>
<name>A0A0W8IDN9_9MICC</name>
<feature type="transmembrane region" description="Helical" evidence="1">
    <location>
        <begin position="6"/>
        <end position="24"/>
    </location>
</feature>
<proteinExistence type="predicted"/>
<keyword evidence="1" id="KW-1133">Transmembrane helix</keyword>
<dbReference type="RefSeq" id="WP_058889274.1">
    <property type="nucleotide sequence ID" value="NZ_LQBM01000004.1"/>
</dbReference>
<evidence type="ECO:0000313" key="3">
    <source>
        <dbReference type="Proteomes" id="UP000054023"/>
    </source>
</evidence>
<dbReference type="Proteomes" id="UP000054023">
    <property type="component" value="Unassembled WGS sequence"/>
</dbReference>
<keyword evidence="1" id="KW-0472">Membrane</keyword>
<dbReference type="AlphaFoldDB" id="A0A0W8IDN9"/>
<evidence type="ECO:0000313" key="2">
    <source>
        <dbReference type="EMBL" id="KUG58042.1"/>
    </source>
</evidence>
<feature type="transmembrane region" description="Helical" evidence="1">
    <location>
        <begin position="71"/>
        <end position="90"/>
    </location>
</feature>
<keyword evidence="3" id="KW-1185">Reference proteome</keyword>